<feature type="transmembrane region" description="Helical" evidence="1">
    <location>
        <begin position="138"/>
        <end position="158"/>
    </location>
</feature>
<keyword evidence="1" id="KW-0812">Transmembrane</keyword>
<keyword evidence="1" id="KW-1133">Transmembrane helix</keyword>
<sequence length="176" mass="20314">MSKKVFLWEFVGLIGVVILWYILHISYKNTGIMSLTLFSAVNESIWEHVKIAFFSLFALYVVEAFFISRYCKNFWYGKMIGLLAVIITSLLIFYALSGVNLPFYVVDIIAGIAGFIVAQIISYRVLISEVNHSQYERVYISMVILLIIPFFVFTFYPIKTDLFKDISANAYGIFFK</sequence>
<dbReference type="RefSeq" id="WP_212690505.1">
    <property type="nucleotide sequence ID" value="NZ_CP058561.1"/>
</dbReference>
<dbReference type="Pfam" id="PF20122">
    <property type="entry name" value="DUF6512"/>
    <property type="match status" value="1"/>
</dbReference>
<dbReference type="AlphaFoldDB" id="A0A8J8MCT8"/>
<reference evidence="2 3" key="1">
    <citation type="submission" date="2020-07" db="EMBL/GenBank/DDBJ databases">
        <title>Vallitalea guaymasensis genome.</title>
        <authorList>
            <person name="Postec A."/>
        </authorList>
    </citation>
    <scope>NUCLEOTIDE SEQUENCE [LARGE SCALE GENOMIC DNA]</scope>
    <source>
        <strain evidence="2 3">Ra1766G1</strain>
    </source>
</reference>
<feature type="transmembrane region" description="Helical" evidence="1">
    <location>
        <begin position="7"/>
        <end position="25"/>
    </location>
</feature>
<keyword evidence="3" id="KW-1185">Reference proteome</keyword>
<evidence type="ECO:0000313" key="3">
    <source>
        <dbReference type="Proteomes" id="UP000677305"/>
    </source>
</evidence>
<feature type="transmembrane region" description="Helical" evidence="1">
    <location>
        <begin position="103"/>
        <end position="126"/>
    </location>
</feature>
<proteinExistence type="predicted"/>
<dbReference type="EMBL" id="CP058561">
    <property type="protein sequence ID" value="QUH30330.1"/>
    <property type="molecule type" value="Genomic_DNA"/>
</dbReference>
<dbReference type="Proteomes" id="UP000677305">
    <property type="component" value="Chromosome"/>
</dbReference>
<dbReference type="KEGG" id="vgu:HYG85_16035"/>
<keyword evidence="1" id="KW-0472">Membrane</keyword>
<gene>
    <name evidence="2" type="ORF">HYG85_16035</name>
</gene>
<name>A0A8J8MCT8_9FIRM</name>
<organism evidence="2 3">
    <name type="scientific">Vallitalea guaymasensis</name>
    <dbReference type="NCBI Taxonomy" id="1185412"/>
    <lineage>
        <taxon>Bacteria</taxon>
        <taxon>Bacillati</taxon>
        <taxon>Bacillota</taxon>
        <taxon>Clostridia</taxon>
        <taxon>Lachnospirales</taxon>
        <taxon>Vallitaleaceae</taxon>
        <taxon>Vallitalea</taxon>
    </lineage>
</organism>
<feature type="transmembrane region" description="Helical" evidence="1">
    <location>
        <begin position="79"/>
        <end position="97"/>
    </location>
</feature>
<feature type="transmembrane region" description="Helical" evidence="1">
    <location>
        <begin position="45"/>
        <end position="67"/>
    </location>
</feature>
<dbReference type="InterPro" id="IPR045407">
    <property type="entry name" value="DUF6512"/>
</dbReference>
<evidence type="ECO:0000256" key="1">
    <source>
        <dbReference type="SAM" id="Phobius"/>
    </source>
</evidence>
<accession>A0A8J8MCT8</accession>
<protein>
    <submittedName>
        <fullName evidence="2">Uncharacterized protein</fullName>
    </submittedName>
</protein>
<evidence type="ECO:0000313" key="2">
    <source>
        <dbReference type="EMBL" id="QUH30330.1"/>
    </source>
</evidence>